<keyword evidence="14" id="KW-1185">Reference proteome</keyword>
<keyword evidence="4" id="KW-0479">Metal-binding</keyword>
<feature type="domain" description="Toprim" evidence="12">
    <location>
        <begin position="434"/>
        <end position="548"/>
    </location>
</feature>
<dbReference type="Gene3D" id="3.40.50.670">
    <property type="match status" value="1"/>
</dbReference>
<feature type="site" description="Interaction with DNA" evidence="11">
    <location>
        <position position="468"/>
    </location>
</feature>
<dbReference type="Pfam" id="PF00986">
    <property type="entry name" value="DNA_gyraseB_C"/>
    <property type="match status" value="1"/>
</dbReference>
<dbReference type="PROSITE" id="PS00177">
    <property type="entry name" value="TOPOISOMERASE_II"/>
    <property type="match status" value="1"/>
</dbReference>
<dbReference type="Gene3D" id="3.30.230.10">
    <property type="match status" value="1"/>
</dbReference>
<dbReference type="PRINTS" id="PR00418">
    <property type="entry name" value="TPI2FAMILY"/>
</dbReference>
<evidence type="ECO:0000313" key="14">
    <source>
        <dbReference type="Proteomes" id="UP001165641"/>
    </source>
</evidence>
<dbReference type="HAMAP" id="MF_00938">
    <property type="entry name" value="ParE_type1"/>
    <property type="match status" value="1"/>
</dbReference>
<dbReference type="PRINTS" id="PR01098">
    <property type="entry name" value="TOPISMRASE4B"/>
</dbReference>
<dbReference type="InterPro" id="IPR018522">
    <property type="entry name" value="TopoIIA_CS"/>
</dbReference>
<evidence type="ECO:0000256" key="1">
    <source>
        <dbReference type="ARBA" id="ARBA00000185"/>
    </source>
</evidence>
<dbReference type="SUPFAM" id="SSF56719">
    <property type="entry name" value="Type II DNA topoisomerase"/>
    <property type="match status" value="1"/>
</dbReference>
<evidence type="ECO:0000256" key="7">
    <source>
        <dbReference type="ARBA" id="ARBA00022842"/>
    </source>
</evidence>
<dbReference type="RefSeq" id="WP_271887277.1">
    <property type="nucleotide sequence ID" value="NZ_JAQBIE010000001.1"/>
</dbReference>
<comment type="cofactor">
    <cofactor evidence="2">
        <name>Mg(2+)</name>
        <dbReference type="ChEBI" id="CHEBI:18420"/>
    </cofactor>
</comment>
<keyword evidence="8 11" id="KW-0799">Topoisomerase</keyword>
<feature type="binding site" evidence="11">
    <location>
        <begin position="125"/>
        <end position="131"/>
    </location>
    <ligand>
        <name>ATP</name>
        <dbReference type="ChEBI" id="CHEBI:30616"/>
    </ligand>
</feature>
<dbReference type="EMBL" id="JAQBIE010000001">
    <property type="protein sequence ID" value="MDB6176150.1"/>
    <property type="molecule type" value="Genomic_DNA"/>
</dbReference>
<feature type="binding site" evidence="11">
    <location>
        <position position="83"/>
    </location>
    <ligand>
        <name>ATP</name>
        <dbReference type="ChEBI" id="CHEBI:30616"/>
    </ligand>
</feature>
<dbReference type="InterPro" id="IPR013760">
    <property type="entry name" value="Topo_IIA-like_dom_sf"/>
</dbReference>
<feature type="site" description="Interaction with DNA" evidence="11">
    <location>
        <position position="637"/>
    </location>
</feature>
<dbReference type="InterPro" id="IPR036890">
    <property type="entry name" value="HATPase_C_sf"/>
</dbReference>
<dbReference type="InterPro" id="IPR003594">
    <property type="entry name" value="HATPase_dom"/>
</dbReference>
<dbReference type="InterPro" id="IPR006171">
    <property type="entry name" value="TOPRIM_dom"/>
</dbReference>
<comment type="similarity">
    <text evidence="3">Belongs to the type II topoisomerase GyrB family.</text>
</comment>
<dbReference type="GO" id="GO:0003918">
    <property type="term" value="F:DNA topoisomerase type II (double strand cut, ATP-hydrolyzing) activity"/>
    <property type="evidence" value="ECO:0007669"/>
    <property type="project" value="UniProtKB-EC"/>
</dbReference>
<keyword evidence="5 11" id="KW-0547">Nucleotide-binding</keyword>
<evidence type="ECO:0000256" key="11">
    <source>
        <dbReference type="HAMAP-Rule" id="MF_00938"/>
    </source>
</evidence>
<keyword evidence="10 11" id="KW-0413">Isomerase</keyword>
<dbReference type="CDD" id="cd16928">
    <property type="entry name" value="HATPase_GyrB-like"/>
    <property type="match status" value="1"/>
</dbReference>
<dbReference type="SMART" id="SM00387">
    <property type="entry name" value="HATPase_c"/>
    <property type="match status" value="1"/>
</dbReference>
<dbReference type="Pfam" id="PF01751">
    <property type="entry name" value="Toprim"/>
    <property type="match status" value="1"/>
</dbReference>
<feature type="binding site" evidence="11">
    <location>
        <position position="56"/>
    </location>
    <ligand>
        <name>ATP</name>
        <dbReference type="ChEBI" id="CHEBI:30616"/>
    </ligand>
</feature>
<feature type="binding site" evidence="11">
    <location>
        <position position="354"/>
    </location>
    <ligand>
        <name>ATP</name>
        <dbReference type="ChEBI" id="CHEBI:30616"/>
    </ligand>
</feature>
<evidence type="ECO:0000256" key="8">
    <source>
        <dbReference type="ARBA" id="ARBA00023029"/>
    </source>
</evidence>
<reference evidence="13" key="1">
    <citation type="submission" date="2022-12" db="EMBL/GenBank/DDBJ databases">
        <title>Paracoccus onchidii sp. nov., isolated from a marine invertebrate from the South China Sea.</title>
        <authorList>
            <person name="Xu S."/>
            <person name="Liu Z."/>
            <person name="Xu Y."/>
        </authorList>
    </citation>
    <scope>NUCLEOTIDE SEQUENCE</scope>
    <source>
        <strain evidence="13">Z330</strain>
    </source>
</reference>
<dbReference type="Pfam" id="PF02518">
    <property type="entry name" value="HATPase_c"/>
    <property type="match status" value="1"/>
</dbReference>
<evidence type="ECO:0000256" key="9">
    <source>
        <dbReference type="ARBA" id="ARBA00023125"/>
    </source>
</evidence>
<dbReference type="Pfam" id="PF00204">
    <property type="entry name" value="DNA_gyraseB"/>
    <property type="match status" value="1"/>
</dbReference>
<comment type="catalytic activity">
    <reaction evidence="1 11">
        <text>ATP-dependent breakage, passage and rejoining of double-stranded DNA.</text>
        <dbReference type="EC" id="5.6.2.2"/>
    </reaction>
</comment>
<dbReference type="NCBIfam" id="TIGR01055">
    <property type="entry name" value="parE_Gneg"/>
    <property type="match status" value="1"/>
</dbReference>
<proteinExistence type="inferred from homology"/>
<feature type="site" description="Interaction with DNA" evidence="11">
    <location>
        <position position="520"/>
    </location>
</feature>
<evidence type="ECO:0000256" key="2">
    <source>
        <dbReference type="ARBA" id="ARBA00001946"/>
    </source>
</evidence>
<dbReference type="InterPro" id="IPR020568">
    <property type="entry name" value="Ribosomal_Su5_D2-typ_SF"/>
</dbReference>
<evidence type="ECO:0000259" key="12">
    <source>
        <dbReference type="PROSITE" id="PS50880"/>
    </source>
</evidence>
<sequence length="653" mass="71593">MADDLLSAADANSNSYSASSIEVLEGLEPVRKRPGMYIGGTDERALHHLVAEILDNSMDEAVAGHASRIEVELRADFSIVVRDNGRGIPIDPHPKFPGKSALEVILCTLHAGGKFSGDAYATSGGLHGVGASVVNALSDSMVVQVARNKELFEQRFSRGIPEGPVEKIGAAPNRRGTTVTFHADEQIFGHHRFKPARLIKMVKSKAYLFSGVEIRWKTEIDDGETPTEAVFHFPGGLADYLGETLSGTTTYAERPFAGTVDFKRFNAPGKVDWAINWTPSRDGFIQSYCNTVPTPEGGTHEAGFWAAILKGVRAYGERVSNKKAAQITREDLIAGGCALVSCFIREPEFVGQTKDRLATTEAQRLVENAVRDHFDNWLAADTKSAGAILDFLILRAEERLRRRQEKETARKSATKRLRLPGKLVDCSTSVRDGTELFIVEGDSAGGSAKMARDRKTQALLPLRGKILNVLGAASSKMGANQEINDLCQALGVGLGSRFNIDDLRYDKVIIMTDADVDGAHIASLLMTFFFTQMRPLIDKGHLYLACPPLYRLTQGAHRIYVADDAEKDRMLAKGLGGKGKIDVQRFKGLGEMDAKDLKDTTMHPATRKLIRVSINDDEGGETGDLVERLMGKKPELRFQYIQENAQFVEELDV</sequence>
<dbReference type="InterPro" id="IPR013759">
    <property type="entry name" value="Topo_IIA_B_C"/>
</dbReference>
<comment type="caution">
    <text evidence="13">The sequence shown here is derived from an EMBL/GenBank/DDBJ whole genome shotgun (WGS) entry which is preliminary data.</text>
</comment>
<name>A0ABT4ZA64_9RHOB</name>
<organism evidence="13 14">
    <name type="scientific">Paracoccus onchidii</name>
    <dbReference type="NCBI Taxonomy" id="3017813"/>
    <lineage>
        <taxon>Bacteria</taxon>
        <taxon>Pseudomonadati</taxon>
        <taxon>Pseudomonadota</taxon>
        <taxon>Alphaproteobacteria</taxon>
        <taxon>Rhodobacterales</taxon>
        <taxon>Paracoccaceae</taxon>
        <taxon>Paracoccus</taxon>
    </lineage>
</organism>
<dbReference type="EC" id="5.6.2.2" evidence="11"/>
<evidence type="ECO:0000256" key="4">
    <source>
        <dbReference type="ARBA" id="ARBA00022723"/>
    </source>
</evidence>
<dbReference type="Proteomes" id="UP001165641">
    <property type="component" value="Unassembled WGS sequence"/>
</dbReference>
<dbReference type="InterPro" id="IPR014721">
    <property type="entry name" value="Ribsml_uS5_D2-typ_fold_subgr"/>
</dbReference>
<dbReference type="InterPro" id="IPR002288">
    <property type="entry name" value="DNA_gyrase_B_C"/>
</dbReference>
<keyword evidence="7" id="KW-0460">Magnesium</keyword>
<dbReference type="Gene3D" id="3.30.565.10">
    <property type="entry name" value="Histidine kinase-like ATPase, C-terminal domain"/>
    <property type="match status" value="1"/>
</dbReference>
<dbReference type="SMART" id="SM00433">
    <property type="entry name" value="TOP2c"/>
    <property type="match status" value="1"/>
</dbReference>
<comment type="similarity">
    <text evidence="11">Belongs to the type II topoisomerase family. ParE type 1 subfamily.</text>
</comment>
<evidence type="ECO:0000256" key="5">
    <source>
        <dbReference type="ARBA" id="ARBA00022741"/>
    </source>
</evidence>
<feature type="binding site" evidence="11">
    <location>
        <position position="16"/>
    </location>
    <ligand>
        <name>ATP</name>
        <dbReference type="ChEBI" id="CHEBI:30616"/>
    </ligand>
</feature>
<dbReference type="CDD" id="cd00822">
    <property type="entry name" value="TopoII_Trans_DNA_gyrase"/>
    <property type="match status" value="1"/>
</dbReference>
<gene>
    <name evidence="11 13" type="primary">parE</name>
    <name evidence="13" type="ORF">PAF17_01345</name>
</gene>
<keyword evidence="6 11" id="KW-0067">ATP-binding</keyword>
<evidence type="ECO:0000256" key="3">
    <source>
        <dbReference type="ARBA" id="ARBA00010708"/>
    </source>
</evidence>
<dbReference type="PANTHER" id="PTHR45866">
    <property type="entry name" value="DNA GYRASE/TOPOISOMERASE SUBUNIT B"/>
    <property type="match status" value="1"/>
</dbReference>
<dbReference type="InterPro" id="IPR013506">
    <property type="entry name" value="Topo_IIA_bsu_dom2"/>
</dbReference>
<dbReference type="PANTHER" id="PTHR45866:SF1">
    <property type="entry name" value="DNA GYRASE SUBUNIT B, MITOCHONDRIAL"/>
    <property type="match status" value="1"/>
</dbReference>
<dbReference type="InterPro" id="IPR005737">
    <property type="entry name" value="TopoIV_B_Gneg"/>
</dbReference>
<dbReference type="PROSITE" id="PS50880">
    <property type="entry name" value="TOPRIM"/>
    <property type="match status" value="1"/>
</dbReference>
<keyword evidence="9 11" id="KW-0238">DNA-binding</keyword>
<evidence type="ECO:0000313" key="13">
    <source>
        <dbReference type="EMBL" id="MDB6176150.1"/>
    </source>
</evidence>
<dbReference type="SUPFAM" id="SSF55874">
    <property type="entry name" value="ATPase domain of HSP90 chaperone/DNA topoisomerase II/histidine kinase"/>
    <property type="match status" value="1"/>
</dbReference>
<evidence type="ECO:0000256" key="10">
    <source>
        <dbReference type="ARBA" id="ARBA00023235"/>
    </source>
</evidence>
<accession>A0ABT4ZA64</accession>
<protein>
    <recommendedName>
        <fullName evidence="11">DNA topoisomerase 4 subunit B</fullName>
        <ecNumber evidence="11">5.6.2.2</ecNumber>
    </recommendedName>
    <alternativeName>
        <fullName evidence="11">Topoisomerase IV subunit B</fullName>
    </alternativeName>
</protein>
<evidence type="ECO:0000256" key="6">
    <source>
        <dbReference type="ARBA" id="ARBA00022840"/>
    </source>
</evidence>
<comment type="function">
    <text evidence="11">Topoisomerase IV is essential for chromosome segregation. It relaxes supercoiled DNA. Performs the decatenation events required during the replication of a circular DNA molecule.</text>
</comment>
<dbReference type="SUPFAM" id="SSF54211">
    <property type="entry name" value="Ribosomal protein S5 domain 2-like"/>
    <property type="match status" value="1"/>
</dbReference>
<dbReference type="InterPro" id="IPR001241">
    <property type="entry name" value="Topo_IIA"/>
</dbReference>
<comment type="subunit">
    <text evidence="11">Heterotetramer composed of ParC and ParE.</text>
</comment>